<dbReference type="PROSITE" id="PS51273">
    <property type="entry name" value="GATASE_TYPE_1"/>
    <property type="match status" value="1"/>
</dbReference>
<name>A0A382DL54_9ZZZZ</name>
<dbReference type="InterPro" id="IPR029062">
    <property type="entry name" value="Class_I_gatase-like"/>
</dbReference>
<dbReference type="CDD" id="cd01741">
    <property type="entry name" value="GATase1_1"/>
    <property type="match status" value="1"/>
</dbReference>
<proteinExistence type="predicted"/>
<organism evidence="2">
    <name type="scientific">marine metagenome</name>
    <dbReference type="NCBI Taxonomy" id="408172"/>
    <lineage>
        <taxon>unclassified sequences</taxon>
        <taxon>metagenomes</taxon>
        <taxon>ecological metagenomes</taxon>
    </lineage>
</organism>
<dbReference type="AlphaFoldDB" id="A0A382DL54"/>
<dbReference type="GO" id="GO:0005829">
    <property type="term" value="C:cytosol"/>
    <property type="evidence" value="ECO:0007669"/>
    <property type="project" value="TreeGrafter"/>
</dbReference>
<dbReference type="Gene3D" id="3.40.50.880">
    <property type="match status" value="1"/>
</dbReference>
<dbReference type="PANTHER" id="PTHR42695">
    <property type="entry name" value="GLUTAMINE AMIDOTRANSFERASE YLR126C-RELATED"/>
    <property type="match status" value="1"/>
</dbReference>
<sequence length="225" mass="25675">MDNVLVIQNANSEGLGLFQQLLESDGYTIETIQAKQEKIPSKRYSLLIILGAPESVNDNLGYLSHEMDLIQNYVHNSIPVLGICLGSQLIAKTFGASVYHGPKKEIGFFHDLILDNNNMSDLFTGYNNPFTAFHWHEETFTLPQNAIRLVSSNNYPNQAFKIGTAVGLQFHLEVNELMINSWLDHARYISHNEKELIHNDTKKNFPILKQNLSIFYKNFKNEFSI</sequence>
<gene>
    <name evidence="2" type="ORF">METZ01_LOCUS191982</name>
</gene>
<protein>
    <recommendedName>
        <fullName evidence="1">Glutamine amidotransferase domain-containing protein</fullName>
    </recommendedName>
</protein>
<dbReference type="Pfam" id="PF00117">
    <property type="entry name" value="GATase"/>
    <property type="match status" value="1"/>
</dbReference>
<evidence type="ECO:0000259" key="1">
    <source>
        <dbReference type="Pfam" id="PF00117"/>
    </source>
</evidence>
<feature type="domain" description="Glutamine amidotransferase" evidence="1">
    <location>
        <begin position="22"/>
        <end position="175"/>
    </location>
</feature>
<evidence type="ECO:0000313" key="2">
    <source>
        <dbReference type="EMBL" id="SVB39128.1"/>
    </source>
</evidence>
<reference evidence="2" key="1">
    <citation type="submission" date="2018-05" db="EMBL/GenBank/DDBJ databases">
        <authorList>
            <person name="Lanie J.A."/>
            <person name="Ng W.-L."/>
            <person name="Kazmierczak K.M."/>
            <person name="Andrzejewski T.M."/>
            <person name="Davidsen T.M."/>
            <person name="Wayne K.J."/>
            <person name="Tettelin H."/>
            <person name="Glass J.I."/>
            <person name="Rusch D."/>
            <person name="Podicherti R."/>
            <person name="Tsui H.-C.T."/>
            <person name="Winkler M.E."/>
        </authorList>
    </citation>
    <scope>NUCLEOTIDE SEQUENCE</scope>
</reference>
<accession>A0A382DL54</accession>
<dbReference type="EMBL" id="UINC01039937">
    <property type="protein sequence ID" value="SVB39128.1"/>
    <property type="molecule type" value="Genomic_DNA"/>
</dbReference>
<dbReference type="InterPro" id="IPR017926">
    <property type="entry name" value="GATASE"/>
</dbReference>
<dbReference type="PANTHER" id="PTHR42695:SF5">
    <property type="entry name" value="GLUTAMINE AMIDOTRANSFERASE YLR126C-RELATED"/>
    <property type="match status" value="1"/>
</dbReference>
<dbReference type="SUPFAM" id="SSF52317">
    <property type="entry name" value="Class I glutamine amidotransferase-like"/>
    <property type="match status" value="1"/>
</dbReference>
<dbReference type="InterPro" id="IPR044992">
    <property type="entry name" value="ChyE-like"/>
</dbReference>